<dbReference type="Gene3D" id="3.10.28.10">
    <property type="entry name" value="Homing endonucleases"/>
    <property type="match status" value="1"/>
</dbReference>
<dbReference type="CDD" id="cd00267">
    <property type="entry name" value="ABC_ATPase"/>
    <property type="match status" value="1"/>
</dbReference>
<organism evidence="3 4">
    <name type="scientific">Lactobacillus phage LfeInf</name>
    <dbReference type="NCBI Taxonomy" id="1567484"/>
    <lineage>
        <taxon>Viruses</taxon>
        <taxon>Duplodnaviria</taxon>
        <taxon>Heunggongvirae</taxon>
        <taxon>Uroviricota</taxon>
        <taxon>Caudoviricetes</taxon>
        <taxon>Herelleviridae</taxon>
        <taxon>Hopescreekvirus</taxon>
        <taxon>Hopescreekvirus LfeInf</taxon>
    </lineage>
</organism>
<dbReference type="OrthoDB" id="6017at10239"/>
<dbReference type="RefSeq" id="YP_009222325.1">
    <property type="nucleotide sequence ID" value="NC_029058.1"/>
</dbReference>
<dbReference type="Proteomes" id="UP000030922">
    <property type="component" value="Segment"/>
</dbReference>
<feature type="coiled-coil region" evidence="1">
    <location>
        <begin position="698"/>
        <end position="788"/>
    </location>
</feature>
<dbReference type="PANTHER" id="PTHR32114">
    <property type="entry name" value="ABC TRANSPORTER ABCH.3"/>
    <property type="match status" value="1"/>
</dbReference>
<feature type="domain" description="DOD-type homing endonuclease" evidence="2">
    <location>
        <begin position="163"/>
        <end position="314"/>
    </location>
</feature>
<dbReference type="PANTHER" id="PTHR32114:SF2">
    <property type="entry name" value="ABC TRANSPORTER ABCH.3"/>
    <property type="match status" value="1"/>
</dbReference>
<keyword evidence="4" id="KW-1185">Reference proteome</keyword>
<protein>
    <submittedName>
        <fullName evidence="3">Endonuclease</fullName>
    </submittedName>
</protein>
<dbReference type="CDD" id="cd00081">
    <property type="entry name" value="Hint"/>
    <property type="match status" value="1"/>
</dbReference>
<dbReference type="InterPro" id="IPR007869">
    <property type="entry name" value="Homing_endonuc_PI-Sce"/>
</dbReference>
<dbReference type="PRINTS" id="PR00379">
    <property type="entry name" value="INTEIN"/>
</dbReference>
<dbReference type="SUPFAM" id="SSF51294">
    <property type="entry name" value="Hedgehog/intein (Hint) domain"/>
    <property type="match status" value="1"/>
</dbReference>
<dbReference type="PROSITE" id="PS50819">
    <property type="entry name" value="INTEIN_ENDONUCLEASE"/>
    <property type="match status" value="1"/>
</dbReference>
<sequence precursor="true">MKIKEIEAKNFRSYSNLKVSLENYHGLTLLSADNGSGKAQPYSERVMTPSGVTTMGQLKVGDYVYNRFGKPEQVTNIFEKGKLDVYRVITSDGRKVLVNKDHLFTVYDSNGKLNKTLSIEDMLKQGLWKDNPSKHGSKVYRYAIPINEAIEYPTAKINYDPYTIGALLGDGCLVDKHIQISADDKKKFILDKIVANNHCLSGYKRNSEKNYTWAFKLSKQQGSYKGTRHTHYLAQNEDLNLPEEVVQYTKDKSIPSELMYGSIKQRYELINGLFDTDGSVTLVKSRSNISSITFSSVNKTLVDQVTEILRSLGYLVFVSKEDRRGKKHANSNYAYKSIEYTIKAKSTWEKECKLFTIPDKLDKVKSSKKTRYKHTDRVKIVEVDKLDYQENMRCIMVDDKEHLYVSGDYVVSHNSSIYFALLYALYGKCPDGTKADEVIKHGSKGGTFTRVSLEINGKDYEVTRYRKDKEYKNKVILTCNGEDVTLSTDKETNDKIIDILGFKEDTLLNSLVFSPEQLNTFINATDKTKKAMLEDLTNIAVYRKAYALVKEDLKEAQEGLSKAQEGQQHIIDLGNYQKALEEQWKQNKATLEGQKKKYLDYLSQTDQATLEKEVASQTYLVDHNKQALLTLNNQIDKLGINTTAPHLNEYNQARSLADRKYNVQKHTYNQLQEIFAQLKKVQNTPNAICSLCGNVLDAQHKQVEITNLTKQLQEGKQQYLSQKEEYNQAEDKAQQVKAIVNQEQASAKESLNKLNQLNSQKEKINAQMRQVTLALQQAQQRLSQYQEKQGEFIRLNQQVIEKPKELSTDYHSQMIEAQDKVNQAKNKIEKLNKLEAIYSDRGVKAQALNQVVPFLNDHLAKALDILTGGEIQASISSQTTTKTGKVNNKIDLSVNTPKAKKTYQELSSGEKRRVGISLNIAFMEYLQTQIGGVNLVVLDELFDNLDPSAIEAVVNLLSKISKDDMTVLVISHNPDLKYNDSFDNIININDNNGKLEL</sequence>
<dbReference type="Pfam" id="PF05204">
    <property type="entry name" value="Hom_end"/>
    <property type="match status" value="1"/>
</dbReference>
<reference evidence="3 4" key="2">
    <citation type="journal article" date="2015" name="Biotechnol. Biofuels">
        <title>Bacteriophage application restores ethanol fermentation characteristics disrupted by Lactobacillus fermentum.</title>
        <authorList>
            <person name="Liu M."/>
            <person name="Bischoff K.M."/>
            <person name="Gill J.J."/>
            <person name="Mire-Criscione M.D."/>
            <person name="Berry J.D."/>
            <person name="Young R."/>
            <person name="Summer E.J."/>
        </authorList>
    </citation>
    <scope>NUCLEOTIDE SEQUENCE [LARGE SCALE GENOMIC DNA]</scope>
</reference>
<dbReference type="InterPro" id="IPR027434">
    <property type="entry name" value="Homing_endonucl"/>
</dbReference>
<dbReference type="GO" id="GO:0016539">
    <property type="term" value="P:intein-mediated protein splicing"/>
    <property type="evidence" value="ECO:0007669"/>
    <property type="project" value="InterPro"/>
</dbReference>
<dbReference type="SUPFAM" id="SSF52540">
    <property type="entry name" value="P-loop containing nucleoside triphosphate hydrolases"/>
    <property type="match status" value="1"/>
</dbReference>
<name>A0A0A7NQU9_9CAUD</name>
<keyword evidence="1" id="KW-0175">Coiled coil</keyword>
<feature type="coiled-coil region" evidence="1">
    <location>
        <begin position="814"/>
        <end position="841"/>
    </location>
</feature>
<proteinExistence type="predicted"/>
<keyword evidence="3" id="KW-0255">Endonuclease</keyword>
<evidence type="ECO:0000259" key="2">
    <source>
        <dbReference type="PROSITE" id="PS50819"/>
    </source>
</evidence>
<dbReference type="SUPFAM" id="SSF55608">
    <property type="entry name" value="Homing endonucleases"/>
    <property type="match status" value="1"/>
</dbReference>
<dbReference type="InterPro" id="IPR027417">
    <property type="entry name" value="P-loop_NTPase"/>
</dbReference>
<evidence type="ECO:0000256" key="1">
    <source>
        <dbReference type="SAM" id="Coils"/>
    </source>
</evidence>
<dbReference type="KEGG" id="vg:26793875"/>
<evidence type="ECO:0000313" key="3">
    <source>
        <dbReference type="EMBL" id="AIZ94713.1"/>
    </source>
</evidence>
<accession>A0A0A7NQU9</accession>
<dbReference type="InterPro" id="IPR004042">
    <property type="entry name" value="Intein_endonuc_central"/>
</dbReference>
<keyword evidence="3" id="KW-0378">Hydrolase</keyword>
<dbReference type="InterPro" id="IPR036844">
    <property type="entry name" value="Hint_dom_sf"/>
</dbReference>
<evidence type="ECO:0000313" key="4">
    <source>
        <dbReference type="Proteomes" id="UP000030922"/>
    </source>
</evidence>
<keyword evidence="3" id="KW-0540">Nuclease</keyword>
<reference evidence="4" key="1">
    <citation type="submission" date="2014-10" db="EMBL/GenBank/DDBJ databases">
        <title>Characterization of Lactobacillus fermentum phage vB_S_LfeInf.</title>
        <authorList>
            <person name="Liu M."/>
            <person name="Gill J.J."/>
            <person name="Berry J."/>
            <person name="Young R.III."/>
            <person name="Summer E.J."/>
        </authorList>
    </citation>
    <scope>NUCLEOTIDE SEQUENCE [LARGE SCALE GENOMIC DNA]</scope>
</reference>
<dbReference type="GO" id="GO:0004519">
    <property type="term" value="F:endonuclease activity"/>
    <property type="evidence" value="ECO:0007669"/>
    <property type="project" value="UniProtKB-KW"/>
</dbReference>
<dbReference type="SUPFAM" id="SSF75712">
    <property type="entry name" value="Rad50 coiled-coil Zn hook"/>
    <property type="match status" value="1"/>
</dbReference>
<dbReference type="Gene3D" id="2.170.16.10">
    <property type="entry name" value="Hedgehog/Intein (Hint) domain"/>
    <property type="match status" value="1"/>
</dbReference>
<dbReference type="InterPro" id="IPR006142">
    <property type="entry name" value="INTEIN"/>
</dbReference>
<dbReference type="GO" id="GO:0003677">
    <property type="term" value="F:DNA binding"/>
    <property type="evidence" value="ECO:0007669"/>
    <property type="project" value="InterPro"/>
</dbReference>
<dbReference type="Gene3D" id="3.40.50.300">
    <property type="entry name" value="P-loop containing nucleotide triphosphate hydrolases"/>
    <property type="match status" value="3"/>
</dbReference>
<gene>
    <name evidence="3" type="ORF">LfeInf_087</name>
</gene>
<dbReference type="GeneID" id="26793875"/>
<dbReference type="EMBL" id="KP054477">
    <property type="protein sequence ID" value="AIZ94713.1"/>
    <property type="molecule type" value="Genomic_DNA"/>
</dbReference>